<evidence type="ECO:0000313" key="5">
    <source>
        <dbReference type="Proteomes" id="UP001628156"/>
    </source>
</evidence>
<dbReference type="InterPro" id="IPR036322">
    <property type="entry name" value="WD40_repeat_dom_sf"/>
</dbReference>
<dbReference type="SMART" id="SM00320">
    <property type="entry name" value="WD40"/>
    <property type="match status" value="4"/>
</dbReference>
<dbReference type="Gene3D" id="2.130.10.10">
    <property type="entry name" value="YVTN repeat-like/Quinoprotein amine dehydrogenase"/>
    <property type="match status" value="1"/>
</dbReference>
<keyword evidence="5" id="KW-1185">Reference proteome</keyword>
<comment type="caution">
    <text evidence="4">The sequence shown here is derived from an EMBL/GenBank/DDBJ whole genome shotgun (WGS) entry which is preliminary data.</text>
</comment>
<dbReference type="Proteomes" id="UP001628156">
    <property type="component" value="Unassembled WGS sequence"/>
</dbReference>
<proteinExistence type="predicted"/>
<evidence type="ECO:0000256" key="3">
    <source>
        <dbReference type="ARBA" id="ARBA00023306"/>
    </source>
</evidence>
<evidence type="ECO:0000256" key="2">
    <source>
        <dbReference type="ARBA" id="ARBA00022737"/>
    </source>
</evidence>
<dbReference type="PANTHER" id="PTHR19918">
    <property type="entry name" value="CELL DIVISION CYCLE 20 CDC20 FIZZY -RELATED"/>
    <property type="match status" value="1"/>
</dbReference>
<dbReference type="InterPro" id="IPR001680">
    <property type="entry name" value="WD40_rpt"/>
</dbReference>
<keyword evidence="3" id="KW-0131">Cell cycle</keyword>
<name>A0ABQ0DWZ3_9EUKA</name>
<evidence type="ECO:0000313" key="4">
    <source>
        <dbReference type="EMBL" id="GAB1227374.1"/>
    </source>
</evidence>
<dbReference type="InterPro" id="IPR015943">
    <property type="entry name" value="WD40/YVTN_repeat-like_dom_sf"/>
</dbReference>
<dbReference type="EMBL" id="BAAFRS010000337">
    <property type="protein sequence ID" value="GAB1227374.1"/>
    <property type="molecule type" value="Genomic_DNA"/>
</dbReference>
<sequence>MKSDFHHLDKLIQIYPINKFQYSLQRFCENEQIPNELYKYKSTKSKLSISPLIGDDFIGRDIGDWVGLSLKSQQTKKHITTNSLYKEIYVEGVVNQFYFNCIDWIENSLIVGLSNSVFAVNVITNESCQLIPTYELYSVSCVKKEGKKTVILGDCDGTLYQIDLEENVVSNKAKIHNDRIGRIICRENIIVTGSKDKKLNFIDRRISFDKPTSSTLFEGEICGLVINDNTICIGTSNHIVYVYDIRFNNTPTNIDYFHKSAVKALCFEINRNNVILSGGGIRDRTIERWNYLTNERSYVETNAQVVSIDYKEKQEYILVALGYPSNGFIQLDYQMNVLNRFDGHEGRLLSTAGFSSHEDPLYASLGSDCKINIWDFM</sequence>
<dbReference type="PANTHER" id="PTHR19918:SF1">
    <property type="entry name" value="FIZZY-RELATED PROTEIN HOMOLOG"/>
    <property type="match status" value="1"/>
</dbReference>
<gene>
    <name evidence="4" type="ORF">ENUP19_0337G0013</name>
</gene>
<organism evidence="4 5">
    <name type="scientific">Entamoeba nuttalli</name>
    <dbReference type="NCBI Taxonomy" id="412467"/>
    <lineage>
        <taxon>Eukaryota</taxon>
        <taxon>Amoebozoa</taxon>
        <taxon>Evosea</taxon>
        <taxon>Archamoebae</taxon>
        <taxon>Mastigamoebida</taxon>
        <taxon>Entamoebidae</taxon>
        <taxon>Entamoeba</taxon>
    </lineage>
</organism>
<evidence type="ECO:0008006" key="6">
    <source>
        <dbReference type="Google" id="ProtNLM"/>
    </source>
</evidence>
<keyword evidence="1" id="KW-0853">WD repeat</keyword>
<evidence type="ECO:0000256" key="1">
    <source>
        <dbReference type="ARBA" id="ARBA00022574"/>
    </source>
</evidence>
<dbReference type="SUPFAM" id="SSF50978">
    <property type="entry name" value="WD40 repeat-like"/>
    <property type="match status" value="1"/>
</dbReference>
<protein>
    <recommendedName>
        <fullName evidence="6">WD domain, G-beta repeat-containing protein</fullName>
    </recommendedName>
</protein>
<keyword evidence="2" id="KW-0677">Repeat</keyword>
<reference evidence="4 5" key="1">
    <citation type="journal article" date="2019" name="PLoS Negl. Trop. Dis.">
        <title>Whole genome sequencing of Entamoeba nuttalli reveals mammalian host-related molecular signatures and a novel octapeptide-repeat surface protein.</title>
        <authorList>
            <person name="Tanaka M."/>
            <person name="Makiuchi T."/>
            <person name="Komiyama T."/>
            <person name="Shiina T."/>
            <person name="Osaki K."/>
            <person name="Tachibana H."/>
        </authorList>
    </citation>
    <scope>NUCLEOTIDE SEQUENCE [LARGE SCALE GENOMIC DNA]</scope>
    <source>
        <strain evidence="4 5">P19-061405</strain>
    </source>
</reference>
<dbReference type="Pfam" id="PF00400">
    <property type="entry name" value="WD40"/>
    <property type="match status" value="1"/>
</dbReference>
<dbReference type="InterPro" id="IPR033010">
    <property type="entry name" value="Cdc20/Fizzy"/>
</dbReference>
<accession>A0ABQ0DWZ3</accession>